<organism evidence="1 2">
    <name type="scientific">Flavobacterium cerinum</name>
    <dbReference type="NCBI Taxonomy" id="2502784"/>
    <lineage>
        <taxon>Bacteria</taxon>
        <taxon>Pseudomonadati</taxon>
        <taxon>Bacteroidota</taxon>
        <taxon>Flavobacteriia</taxon>
        <taxon>Flavobacteriales</taxon>
        <taxon>Flavobacteriaceae</taxon>
        <taxon>Flavobacterium</taxon>
    </lineage>
</organism>
<protein>
    <submittedName>
        <fullName evidence="1">Uncharacterized protein</fullName>
    </submittedName>
</protein>
<dbReference type="AlphaFoldDB" id="A0A444HFV1"/>
<evidence type="ECO:0000313" key="2">
    <source>
        <dbReference type="Proteomes" id="UP000287527"/>
    </source>
</evidence>
<dbReference type="OrthoDB" id="9937054at2"/>
<dbReference type="EMBL" id="SBII01000001">
    <property type="protein sequence ID" value="RWX03841.1"/>
    <property type="molecule type" value="Genomic_DNA"/>
</dbReference>
<sequence>MINFKKIFYLILLLNLFCGNNLFSQYNALEALENQINNECKNCNQGDLNVYLVEKCSKTDSLVNILADSLERSIERKFAKNKDANFKNKMNILLKHTVKDLISIRSNIVKEYSSLNEESAENEYFIYLLHLYWSNRITDMLHYYIDTVEKN</sequence>
<accession>A0A444HFV1</accession>
<evidence type="ECO:0000313" key="1">
    <source>
        <dbReference type="EMBL" id="RWX03841.1"/>
    </source>
</evidence>
<dbReference type="RefSeq" id="WP_128388394.1">
    <property type="nucleotide sequence ID" value="NZ_SBII01000001.1"/>
</dbReference>
<keyword evidence="2" id="KW-1185">Reference proteome</keyword>
<reference evidence="1 2" key="1">
    <citation type="submission" date="2019-01" db="EMBL/GenBank/DDBJ databases">
        <title>Flavobacterium sp. nov.,isolated from freshwater.</title>
        <authorList>
            <person name="Zhang R."/>
            <person name="Du Z.-J."/>
        </authorList>
    </citation>
    <scope>NUCLEOTIDE SEQUENCE [LARGE SCALE GENOMIC DNA]</scope>
    <source>
        <strain evidence="1 2">1E403</strain>
    </source>
</reference>
<name>A0A444HFV1_9FLAO</name>
<gene>
    <name evidence="1" type="ORF">EPI11_02605</name>
</gene>
<proteinExistence type="predicted"/>
<dbReference type="Proteomes" id="UP000287527">
    <property type="component" value="Unassembled WGS sequence"/>
</dbReference>
<comment type="caution">
    <text evidence="1">The sequence shown here is derived from an EMBL/GenBank/DDBJ whole genome shotgun (WGS) entry which is preliminary data.</text>
</comment>